<evidence type="ECO:0000256" key="7">
    <source>
        <dbReference type="SAM" id="SignalP"/>
    </source>
</evidence>
<keyword evidence="3" id="KW-0325">Glycoprotein</keyword>
<evidence type="ECO:0000256" key="5">
    <source>
        <dbReference type="SAM" id="MobiDB-lite"/>
    </source>
</evidence>
<reference evidence="8" key="1">
    <citation type="submission" date="2023-10" db="EMBL/GenBank/DDBJ databases">
        <authorList>
            <person name="Chen Y."/>
            <person name="Shah S."/>
            <person name="Dougan E. K."/>
            <person name="Thang M."/>
            <person name="Chan C."/>
        </authorList>
    </citation>
    <scope>NUCLEOTIDE SEQUENCE [LARGE SCALE GENOMIC DNA]</scope>
</reference>
<dbReference type="InterPro" id="IPR011043">
    <property type="entry name" value="Gal_Oxase/kelch_b-propeller"/>
</dbReference>
<proteinExistence type="predicted"/>
<comment type="caution">
    <text evidence="8">The sequence shown here is derived from an EMBL/GenBank/DDBJ whole genome shotgun (WGS) entry which is preliminary data.</text>
</comment>
<keyword evidence="2" id="KW-0677">Repeat</keyword>
<dbReference type="Pfam" id="PF14312">
    <property type="entry name" value="FG-GAP_2"/>
    <property type="match status" value="4"/>
</dbReference>
<dbReference type="InterPro" id="IPR028994">
    <property type="entry name" value="Integrin_alpha_N"/>
</dbReference>
<evidence type="ECO:0000256" key="2">
    <source>
        <dbReference type="ARBA" id="ARBA00022737"/>
    </source>
</evidence>
<evidence type="ECO:0000313" key="9">
    <source>
        <dbReference type="Proteomes" id="UP001189429"/>
    </source>
</evidence>
<dbReference type="InterPro" id="IPR013517">
    <property type="entry name" value="FG-GAP"/>
</dbReference>
<keyword evidence="9" id="KW-1185">Reference proteome</keyword>
<keyword evidence="6" id="KW-1133">Transmembrane helix</keyword>
<organism evidence="8 9">
    <name type="scientific">Prorocentrum cordatum</name>
    <dbReference type="NCBI Taxonomy" id="2364126"/>
    <lineage>
        <taxon>Eukaryota</taxon>
        <taxon>Sar</taxon>
        <taxon>Alveolata</taxon>
        <taxon>Dinophyceae</taxon>
        <taxon>Prorocentrales</taxon>
        <taxon>Prorocentraceae</taxon>
        <taxon>Prorocentrum</taxon>
    </lineage>
</organism>
<feature type="compositionally biased region" description="Basic and acidic residues" evidence="5">
    <location>
        <begin position="33"/>
        <end position="51"/>
    </location>
</feature>
<feature type="transmembrane region" description="Helical" evidence="6">
    <location>
        <begin position="337"/>
        <end position="363"/>
    </location>
</feature>
<dbReference type="EMBL" id="CAUYUJ010004703">
    <property type="protein sequence ID" value="CAK0810633.1"/>
    <property type="molecule type" value="Genomic_DNA"/>
</dbReference>
<name>A0ABN9QXP8_9DINO</name>
<feature type="region of interest" description="Disordered" evidence="5">
    <location>
        <begin position="23"/>
        <end position="54"/>
    </location>
</feature>
<feature type="signal peptide" evidence="7">
    <location>
        <begin position="1"/>
        <end position="23"/>
    </location>
</feature>
<protein>
    <submittedName>
        <fullName evidence="8">Uncharacterized protein</fullName>
    </submittedName>
</protein>
<dbReference type="SMART" id="SM00191">
    <property type="entry name" value="Int_alpha"/>
    <property type="match status" value="3"/>
</dbReference>
<dbReference type="Gene3D" id="2.130.10.130">
    <property type="entry name" value="Integrin alpha, N-terminal"/>
    <property type="match status" value="2"/>
</dbReference>
<feature type="chain" id="PRO_5046809502" evidence="7">
    <location>
        <begin position="24"/>
        <end position="373"/>
    </location>
</feature>
<evidence type="ECO:0000256" key="4">
    <source>
        <dbReference type="PROSITE-ProRule" id="PRU00803"/>
    </source>
</evidence>
<dbReference type="Proteomes" id="UP001189429">
    <property type="component" value="Unassembled WGS sequence"/>
</dbReference>
<evidence type="ECO:0000256" key="3">
    <source>
        <dbReference type="ARBA" id="ARBA00023180"/>
    </source>
</evidence>
<gene>
    <name evidence="8" type="ORF">PCOR1329_LOCUS15536</name>
</gene>
<feature type="repeat" description="FG-GAP" evidence="4">
    <location>
        <begin position="115"/>
        <end position="171"/>
    </location>
</feature>
<keyword evidence="6" id="KW-0472">Membrane</keyword>
<evidence type="ECO:0000313" key="8">
    <source>
        <dbReference type="EMBL" id="CAK0810633.1"/>
    </source>
</evidence>
<sequence length="373" mass="38031">MRLRTSHSVGALLLLLAARGAPSARSPASGTLRLEDSASGRPREPQAELGRRQATSGAQLLKLLASDGAADDYFGNAVAVSSDGARVVVGARLDDDQGLNSGSVHVFDGTTGERLLKLVASDGAGYDYFGMAVVVSSDGARVVVGANYDDDQGLNSGSVYVFDGTTGERLLKLVASDGAAQDRFGEAVAVSSDGARVVVGVLADDDQGTQSGSVHVFHGTTGERLLKLVASDGAAYDYFGMAVAVISDGARVVVGAYNDDDQGGESGSVYVFDTIVTTRTATSSATSSISTTKTTTETTTETIKTSATTTKTATTTIDTGTSSAISNTTATTEPGEVIQIAVLILAGAWILFLGCGVALGCLVRRGLVRGPTP</sequence>
<evidence type="ECO:0000256" key="1">
    <source>
        <dbReference type="ARBA" id="ARBA00022729"/>
    </source>
</evidence>
<accession>A0ABN9QXP8</accession>
<keyword evidence="1 7" id="KW-0732">Signal</keyword>
<dbReference type="PROSITE" id="PS51470">
    <property type="entry name" value="FG_GAP"/>
    <property type="match status" value="1"/>
</dbReference>
<dbReference type="InterPro" id="IPR013519">
    <property type="entry name" value="Int_alpha_beta-p"/>
</dbReference>
<keyword evidence="6" id="KW-0812">Transmembrane</keyword>
<dbReference type="PANTHER" id="PTHR36220">
    <property type="entry name" value="UNNAMED PRODUCT"/>
    <property type="match status" value="1"/>
</dbReference>
<dbReference type="PANTHER" id="PTHR36220:SF1">
    <property type="entry name" value="GAMMA TUBULIN COMPLEX COMPONENT C-TERMINAL DOMAIN-CONTAINING PROTEIN"/>
    <property type="match status" value="1"/>
</dbReference>
<dbReference type="SUPFAM" id="SSF50965">
    <property type="entry name" value="Galactose oxidase, central domain"/>
    <property type="match status" value="1"/>
</dbReference>
<evidence type="ECO:0000256" key="6">
    <source>
        <dbReference type="SAM" id="Phobius"/>
    </source>
</evidence>